<dbReference type="InterPro" id="IPR000120">
    <property type="entry name" value="Amidase"/>
</dbReference>
<dbReference type="SUPFAM" id="SSF75304">
    <property type="entry name" value="Amidase signature (AS) enzymes"/>
    <property type="match status" value="1"/>
</dbReference>
<dbReference type="InterPro" id="IPR023631">
    <property type="entry name" value="Amidase_dom"/>
</dbReference>
<proteinExistence type="inferred from homology"/>
<dbReference type="NCBIfam" id="NF004815">
    <property type="entry name" value="PRK06169.1"/>
    <property type="match status" value="1"/>
</dbReference>
<reference evidence="3 4" key="1">
    <citation type="submission" date="2016-10" db="EMBL/GenBank/DDBJ databases">
        <title>Draft Genome sequence of Roseomonas sp. strain M3.</title>
        <authorList>
            <person name="Subhash Y."/>
            <person name="Lee S."/>
        </authorList>
    </citation>
    <scope>NUCLEOTIDE SEQUENCE [LARGE SCALE GENOMIC DNA]</scope>
    <source>
        <strain evidence="3 4">M3</strain>
    </source>
</reference>
<comment type="similarity">
    <text evidence="1">Belongs to the amidase family.</text>
</comment>
<dbReference type="Pfam" id="PF01425">
    <property type="entry name" value="Amidase"/>
    <property type="match status" value="1"/>
</dbReference>
<dbReference type="OrthoDB" id="9811471at2"/>
<accession>A0A1V2H8Q6</accession>
<evidence type="ECO:0000313" key="4">
    <source>
        <dbReference type="Proteomes" id="UP000188879"/>
    </source>
</evidence>
<sequence>MPPSGTSAVHEASLSAIALVESFRKGSLSPVEVLEQTLERLEGARDLNAVALLDAATGRRMAEASAQRWREGRPIGPLDGVPVAIKDTGHVIGWPTRYGSATSSDRPATEDSPGIARLREAGAVFFCKTTTPEYGWKGITHGPVSGVTRNPHDTALTPGGSSGGSAALVAAGVVPIATGGDGGGSIRIPAGFCGVVGLKPSYGLVPHAPAPLGWLGVFGGMTRDVADTALLTRLIAAPDARDSFAAPAPAVDYLAEAEKGVAGLRIAVSRNLGFRGVVDPAVADAFEAGVQALGRAGAVLTEVDLDLTPLRGPLDVIWRAAFAATLAPVDGAGLQTIEPELLELVVSAQELTAATLQRAQDAARAHGQAMQRFHQSHDLLVTPTLPLLPFAAGVNTPDKTRFPDWYDWTPFTWPFNLSRQPAISVPCATVGKLPVGLQVVGPMFGEALVLRAARALEKAKV</sequence>
<dbReference type="PROSITE" id="PS00571">
    <property type="entry name" value="AMIDASES"/>
    <property type="match status" value="1"/>
</dbReference>
<evidence type="ECO:0000313" key="3">
    <source>
        <dbReference type="EMBL" id="ONG57905.1"/>
    </source>
</evidence>
<dbReference type="InterPro" id="IPR036928">
    <property type="entry name" value="AS_sf"/>
</dbReference>
<organism evidence="3 4">
    <name type="scientific">Teichococcus deserti</name>
    <dbReference type="NCBI Taxonomy" id="1817963"/>
    <lineage>
        <taxon>Bacteria</taxon>
        <taxon>Pseudomonadati</taxon>
        <taxon>Pseudomonadota</taxon>
        <taxon>Alphaproteobacteria</taxon>
        <taxon>Acetobacterales</taxon>
        <taxon>Roseomonadaceae</taxon>
        <taxon>Roseomonas</taxon>
    </lineage>
</organism>
<gene>
    <name evidence="3" type="ORF">BKE38_03825</name>
</gene>
<dbReference type="EMBL" id="MLCO01000024">
    <property type="protein sequence ID" value="ONG57905.1"/>
    <property type="molecule type" value="Genomic_DNA"/>
</dbReference>
<dbReference type="PANTHER" id="PTHR11895:SF7">
    <property type="entry name" value="GLUTAMYL-TRNA(GLN) AMIDOTRANSFERASE SUBUNIT A, MITOCHONDRIAL"/>
    <property type="match status" value="1"/>
</dbReference>
<protein>
    <recommendedName>
        <fullName evidence="2">Amidase domain-containing protein</fullName>
    </recommendedName>
</protein>
<name>A0A1V2H8Q6_9PROT</name>
<dbReference type="Proteomes" id="UP000188879">
    <property type="component" value="Unassembled WGS sequence"/>
</dbReference>
<keyword evidence="4" id="KW-1185">Reference proteome</keyword>
<dbReference type="PANTHER" id="PTHR11895">
    <property type="entry name" value="TRANSAMIDASE"/>
    <property type="match status" value="1"/>
</dbReference>
<evidence type="ECO:0000256" key="1">
    <source>
        <dbReference type="ARBA" id="ARBA00009199"/>
    </source>
</evidence>
<feature type="domain" description="Amidase" evidence="2">
    <location>
        <begin position="32"/>
        <end position="450"/>
    </location>
</feature>
<dbReference type="Gene3D" id="3.90.1300.10">
    <property type="entry name" value="Amidase signature (AS) domain"/>
    <property type="match status" value="1"/>
</dbReference>
<evidence type="ECO:0000259" key="2">
    <source>
        <dbReference type="Pfam" id="PF01425"/>
    </source>
</evidence>
<dbReference type="AlphaFoldDB" id="A0A1V2H8Q6"/>
<dbReference type="InterPro" id="IPR020556">
    <property type="entry name" value="Amidase_CS"/>
</dbReference>
<comment type="caution">
    <text evidence="3">The sequence shown here is derived from an EMBL/GenBank/DDBJ whole genome shotgun (WGS) entry which is preliminary data.</text>
</comment>
<dbReference type="GO" id="GO:0003824">
    <property type="term" value="F:catalytic activity"/>
    <property type="evidence" value="ECO:0007669"/>
    <property type="project" value="InterPro"/>
</dbReference>